<reference evidence="4" key="2">
    <citation type="submission" date="2022-01" db="EMBL/GenBank/DDBJ databases">
        <authorList>
            <person name="Yamashiro T."/>
            <person name="Shiraishi A."/>
            <person name="Satake H."/>
            <person name="Nakayama K."/>
        </authorList>
    </citation>
    <scope>NUCLEOTIDE SEQUENCE</scope>
</reference>
<feature type="region of interest" description="Disordered" evidence="2">
    <location>
        <begin position="23"/>
        <end position="72"/>
    </location>
</feature>
<feature type="domain" description="Retrotransposon gag" evidence="3">
    <location>
        <begin position="140"/>
        <end position="231"/>
    </location>
</feature>
<keyword evidence="5" id="KW-1185">Reference proteome</keyword>
<dbReference type="PANTHER" id="PTHR33067">
    <property type="entry name" value="RNA-DIRECTED DNA POLYMERASE-RELATED"/>
    <property type="match status" value="1"/>
</dbReference>
<sequence length="1021" mass="116002">MLLGMLTVTSSDLCYFILLGKDKKDKKKQNQSKTDKKREKTKSRVKNEENQKPDQPDTARKKSKIKPRTNNDNACALAPPWNILFQEDVIVDDLDTDKRQSLSIWIRFQWPPHAHIRHFESITNNQRYPDVPNTTIKLLLFPFSLDGVAKTWLEKEPPNSILTWDDLVSKFINFFFPPSKTTNLRNEITNFRQIAQESFSEAWERFKELLRKCPHHGFSLMHQLDTFYNSLSYNDQDSLNSAAGGNFLYKSPNEGLQIIENKAKVRCSRNAVMRVSTNAPPPSNSSSNFEFQQMAAALEDKMTLTFRNEMNEMKNMMKALVPTPVPIKAVEERCTTCGNNHSFNVCPMTRGGYEYPVYHDNFQQFQQTASVGNFVQNGNSGYRAPNLANQMRPPGFNQPNPQASRPNQGYNANQGYNGNRNVNQTNQVNHGVNSGLSQQAQAYQVPSTPAPVTYSRFEAYTKANDATLNNLQKNLNDFKKEQQDFQNEQRNFQNMMLNMFQKQMGNNNTSSSGTLPSNTIPNPRNECKGITTRSGVVLDGPLPPMPPPFVNPDNEVAKETEVTKDQVQLNSSQSTARVQPPVVQIKTNLPYPSRVEKDKNRERDDILASKFIEIFRDLHFELSFADALVHMPKFALMIKKLLSNKDKLIEITKTPMNANCSAVILKKLPEKLGDPGRFLIPCDFGEFDNYLALADLGASINLMPLSIWKKLGLPDLTSTRMVLELADRTISKPLGIAENVFVKVGKFYFPVDFVILDFAADPRVPLILGRPFLSTAHALIDVYEGEIILRHDDQSLILKCGDTPTVSYDNSESVNRMDLIDATCAEYAPKVLDFTKSGDSTSIILDPPPFTPFEGSEMLLEQEIEEFLESDESLDMNLQDDFNNEDDDVVYLESLLEVLNEINNVESVKTSIEEPPDLELKDLPSHLEYAFLEKIILNIRILYPWDSDSKIEALNIKQADWKDDTDDESDDQELEAHYMYMAQIQEVTPDPVDNSGPIFDAEPLHKDDTDETQIKNDFLLH</sequence>
<dbReference type="EMBL" id="BQNB010018298">
    <property type="protein sequence ID" value="GJT72864.1"/>
    <property type="molecule type" value="Genomic_DNA"/>
</dbReference>
<evidence type="ECO:0000256" key="2">
    <source>
        <dbReference type="SAM" id="MobiDB-lite"/>
    </source>
</evidence>
<organism evidence="4 5">
    <name type="scientific">Tanacetum coccineum</name>
    <dbReference type="NCBI Taxonomy" id="301880"/>
    <lineage>
        <taxon>Eukaryota</taxon>
        <taxon>Viridiplantae</taxon>
        <taxon>Streptophyta</taxon>
        <taxon>Embryophyta</taxon>
        <taxon>Tracheophyta</taxon>
        <taxon>Spermatophyta</taxon>
        <taxon>Magnoliopsida</taxon>
        <taxon>eudicotyledons</taxon>
        <taxon>Gunneridae</taxon>
        <taxon>Pentapetalae</taxon>
        <taxon>asterids</taxon>
        <taxon>campanulids</taxon>
        <taxon>Asterales</taxon>
        <taxon>Asteraceae</taxon>
        <taxon>Asteroideae</taxon>
        <taxon>Anthemideae</taxon>
        <taxon>Anthemidinae</taxon>
        <taxon>Tanacetum</taxon>
    </lineage>
</organism>
<dbReference type="CDD" id="cd00303">
    <property type="entry name" value="retropepsin_like"/>
    <property type="match status" value="1"/>
</dbReference>
<dbReference type="InterPro" id="IPR021109">
    <property type="entry name" value="Peptidase_aspartic_dom_sf"/>
</dbReference>
<protein>
    <submittedName>
        <fullName evidence="4">Reverse transcriptase domain-containing protein</fullName>
    </submittedName>
</protein>
<accession>A0ABQ5GB90</accession>
<keyword evidence="1" id="KW-0175">Coiled coil</keyword>
<dbReference type="Pfam" id="PF13650">
    <property type="entry name" value="Asp_protease_2"/>
    <property type="match status" value="1"/>
</dbReference>
<feature type="compositionally biased region" description="Basic and acidic residues" evidence="2">
    <location>
        <begin position="45"/>
        <end position="60"/>
    </location>
</feature>
<name>A0ABQ5GB90_9ASTR</name>
<keyword evidence="4" id="KW-0808">Transferase</keyword>
<evidence type="ECO:0000313" key="5">
    <source>
        <dbReference type="Proteomes" id="UP001151760"/>
    </source>
</evidence>
<evidence type="ECO:0000313" key="4">
    <source>
        <dbReference type="EMBL" id="GJT72864.1"/>
    </source>
</evidence>
<dbReference type="Pfam" id="PF03732">
    <property type="entry name" value="Retrotrans_gag"/>
    <property type="match status" value="1"/>
</dbReference>
<keyword evidence="4" id="KW-0548">Nucleotidyltransferase</keyword>
<dbReference type="InterPro" id="IPR005162">
    <property type="entry name" value="Retrotrans_gag_dom"/>
</dbReference>
<dbReference type="PANTHER" id="PTHR33067:SF35">
    <property type="entry name" value="ASPARTIC PEPTIDASE DDI1-TYPE DOMAIN-CONTAINING PROTEIN"/>
    <property type="match status" value="1"/>
</dbReference>
<dbReference type="GO" id="GO:0003964">
    <property type="term" value="F:RNA-directed DNA polymerase activity"/>
    <property type="evidence" value="ECO:0007669"/>
    <property type="project" value="UniProtKB-KW"/>
</dbReference>
<proteinExistence type="predicted"/>
<gene>
    <name evidence="4" type="ORF">Tco_1032150</name>
</gene>
<evidence type="ECO:0000256" key="1">
    <source>
        <dbReference type="SAM" id="Coils"/>
    </source>
</evidence>
<comment type="caution">
    <text evidence="4">The sequence shown here is derived from an EMBL/GenBank/DDBJ whole genome shotgun (WGS) entry which is preliminary data.</text>
</comment>
<keyword evidence="4" id="KW-0695">RNA-directed DNA polymerase</keyword>
<dbReference type="SUPFAM" id="SSF50630">
    <property type="entry name" value="Acid proteases"/>
    <property type="match status" value="1"/>
</dbReference>
<dbReference type="Proteomes" id="UP001151760">
    <property type="component" value="Unassembled WGS sequence"/>
</dbReference>
<reference evidence="4" key="1">
    <citation type="journal article" date="2022" name="Int. J. Mol. Sci.">
        <title>Draft Genome of Tanacetum Coccineum: Genomic Comparison of Closely Related Tanacetum-Family Plants.</title>
        <authorList>
            <person name="Yamashiro T."/>
            <person name="Shiraishi A."/>
            <person name="Nakayama K."/>
            <person name="Satake H."/>
        </authorList>
    </citation>
    <scope>NUCLEOTIDE SEQUENCE</scope>
</reference>
<evidence type="ECO:0000259" key="3">
    <source>
        <dbReference type="Pfam" id="PF03732"/>
    </source>
</evidence>
<feature type="coiled-coil region" evidence="1">
    <location>
        <begin position="468"/>
        <end position="495"/>
    </location>
</feature>
<dbReference type="Gene3D" id="2.40.70.10">
    <property type="entry name" value="Acid Proteases"/>
    <property type="match status" value="1"/>
</dbReference>